<dbReference type="NCBIfam" id="TIGR02082">
    <property type="entry name" value="metH"/>
    <property type="match status" value="1"/>
</dbReference>
<evidence type="ECO:0000256" key="4">
    <source>
        <dbReference type="ARBA" id="ARBA00005178"/>
    </source>
</evidence>
<feature type="domain" description="Pterin-binding" evidence="26">
    <location>
        <begin position="369"/>
        <end position="630"/>
    </location>
</feature>
<evidence type="ECO:0000259" key="29">
    <source>
        <dbReference type="PROSITE" id="PS51337"/>
    </source>
</evidence>
<dbReference type="InterPro" id="IPR050554">
    <property type="entry name" value="Met_Synthase/Corrinoid"/>
</dbReference>
<dbReference type="EMBL" id="SSOA01000001">
    <property type="protein sequence ID" value="THF53860.1"/>
    <property type="molecule type" value="Genomic_DNA"/>
</dbReference>
<dbReference type="SUPFAM" id="SSF82282">
    <property type="entry name" value="Homocysteine S-methyltransferase"/>
    <property type="match status" value="1"/>
</dbReference>
<evidence type="ECO:0000256" key="18">
    <source>
        <dbReference type="ARBA" id="ARBA00025552"/>
    </source>
</evidence>
<gene>
    <name evidence="30" type="primary">metH</name>
    <name evidence="30" type="ORF">E6C51_01750</name>
</gene>
<organism evidence="30 31">
    <name type="scientific">Allorhizobium terrae</name>
    <dbReference type="NCBI Taxonomy" id="1848972"/>
    <lineage>
        <taxon>Bacteria</taxon>
        <taxon>Pseudomonadati</taxon>
        <taxon>Pseudomonadota</taxon>
        <taxon>Alphaproteobacteria</taxon>
        <taxon>Hyphomicrobiales</taxon>
        <taxon>Rhizobiaceae</taxon>
        <taxon>Rhizobium/Agrobacterium group</taxon>
        <taxon>Allorhizobium</taxon>
    </lineage>
</organism>
<keyword evidence="13 21" id="KW-0479">Metal-binding</keyword>
<dbReference type="Gene3D" id="1.10.288.10">
    <property type="entry name" value="Cobalamin-dependent Methionine Synthase, domain 2"/>
    <property type="match status" value="1"/>
</dbReference>
<dbReference type="FunFam" id="1.10.1240.10:FF:000001">
    <property type="entry name" value="Methionine synthase"/>
    <property type="match status" value="1"/>
</dbReference>
<evidence type="ECO:0000256" key="14">
    <source>
        <dbReference type="ARBA" id="ARBA00022737"/>
    </source>
</evidence>
<evidence type="ECO:0000256" key="16">
    <source>
        <dbReference type="ARBA" id="ARBA00023167"/>
    </source>
</evidence>
<evidence type="ECO:0000256" key="3">
    <source>
        <dbReference type="ARBA" id="ARBA00001956"/>
    </source>
</evidence>
<dbReference type="CDD" id="cd00740">
    <property type="entry name" value="MeTr"/>
    <property type="match status" value="1"/>
</dbReference>
<feature type="binding site" evidence="23">
    <location>
        <position position="1155"/>
    </location>
    <ligand>
        <name>S-adenosyl-L-methionine</name>
        <dbReference type="ChEBI" id="CHEBI:59789"/>
    </ligand>
</feature>
<dbReference type="Gene3D" id="3.20.20.330">
    <property type="entry name" value="Homocysteine-binding-like domain"/>
    <property type="match status" value="1"/>
</dbReference>
<dbReference type="GO" id="GO:0005829">
    <property type="term" value="C:cytosol"/>
    <property type="evidence" value="ECO:0007669"/>
    <property type="project" value="TreeGrafter"/>
</dbReference>
<evidence type="ECO:0000256" key="1">
    <source>
        <dbReference type="ARBA" id="ARBA00001700"/>
    </source>
</evidence>
<dbReference type="InterPro" id="IPR036724">
    <property type="entry name" value="Cobalamin-bd_sf"/>
</dbReference>
<dbReference type="SUPFAM" id="SSF47644">
    <property type="entry name" value="Methionine synthase domain"/>
    <property type="match status" value="1"/>
</dbReference>
<keyword evidence="15 21" id="KW-0862">Zinc</keyword>
<dbReference type="PROSITE" id="PS50970">
    <property type="entry name" value="HCY"/>
    <property type="match status" value="1"/>
</dbReference>
<dbReference type="PANTHER" id="PTHR45833">
    <property type="entry name" value="METHIONINE SYNTHASE"/>
    <property type="match status" value="1"/>
</dbReference>
<keyword evidence="12 21" id="KW-0949">S-adenosyl-L-methionine</keyword>
<dbReference type="Pfam" id="PF02574">
    <property type="entry name" value="S-methyl_trans"/>
    <property type="match status" value="1"/>
</dbReference>
<feature type="domain" description="AdoMet activation" evidence="27">
    <location>
        <begin position="916"/>
        <end position="1248"/>
    </location>
</feature>
<dbReference type="InterPro" id="IPR033706">
    <property type="entry name" value="Met_synthase_B12-bd"/>
</dbReference>
<dbReference type="SUPFAM" id="SSF56507">
    <property type="entry name" value="Methionine synthase activation domain-like"/>
    <property type="match status" value="1"/>
</dbReference>
<dbReference type="InterPro" id="IPR003726">
    <property type="entry name" value="HCY_dom"/>
</dbReference>
<feature type="domain" description="B12-binding" evidence="28">
    <location>
        <begin position="764"/>
        <end position="900"/>
    </location>
</feature>
<dbReference type="SUPFAM" id="SSF51717">
    <property type="entry name" value="Dihydropteroate synthetase-like"/>
    <property type="match status" value="1"/>
</dbReference>
<evidence type="ECO:0000259" key="25">
    <source>
        <dbReference type="PROSITE" id="PS50970"/>
    </source>
</evidence>
<dbReference type="Pfam" id="PF02310">
    <property type="entry name" value="B12-binding"/>
    <property type="match status" value="1"/>
</dbReference>
<dbReference type="PROSITE" id="PS50974">
    <property type="entry name" value="ADOMET_ACTIVATION"/>
    <property type="match status" value="1"/>
</dbReference>
<dbReference type="InterPro" id="IPR003759">
    <property type="entry name" value="Cbl-bd_cap"/>
</dbReference>
<dbReference type="InterPro" id="IPR037010">
    <property type="entry name" value="VitB12-dep_Met_synth_activ_sf"/>
</dbReference>
<accession>A0A4S4A5N9</accession>
<dbReference type="FunFam" id="3.20.20.330:FF:000001">
    <property type="entry name" value="Methionine synthase"/>
    <property type="match status" value="1"/>
</dbReference>
<dbReference type="InterPro" id="IPR000489">
    <property type="entry name" value="Pterin-binding_dom"/>
</dbReference>
<dbReference type="PROSITE" id="PS51332">
    <property type="entry name" value="B12_BINDING"/>
    <property type="match status" value="1"/>
</dbReference>
<keyword evidence="17 21" id="KW-0170">Cobalt</keyword>
<comment type="cofactor">
    <cofactor evidence="2 21 24">
        <name>Zn(2+)</name>
        <dbReference type="ChEBI" id="CHEBI:29105"/>
    </cofactor>
</comment>
<dbReference type="PANTHER" id="PTHR45833:SF1">
    <property type="entry name" value="METHIONINE SYNTHASE"/>
    <property type="match status" value="1"/>
</dbReference>
<dbReference type="Gene3D" id="3.10.196.10">
    <property type="entry name" value="Vitamin B12-dependent methionine synthase, activation domain"/>
    <property type="match status" value="1"/>
</dbReference>
<evidence type="ECO:0000256" key="10">
    <source>
        <dbReference type="ARBA" id="ARBA00022628"/>
    </source>
</evidence>
<dbReference type="GO" id="GO:0008705">
    <property type="term" value="F:methionine synthase activity"/>
    <property type="evidence" value="ECO:0007669"/>
    <property type="project" value="UniProtKB-UniRule"/>
</dbReference>
<dbReference type="PROSITE" id="PS50972">
    <property type="entry name" value="PTERIN_BINDING"/>
    <property type="match status" value="1"/>
</dbReference>
<feature type="domain" description="Hcy-binding" evidence="25">
    <location>
        <begin position="19"/>
        <end position="338"/>
    </location>
</feature>
<evidence type="ECO:0000256" key="24">
    <source>
        <dbReference type="PROSITE-ProRule" id="PRU00333"/>
    </source>
</evidence>
<evidence type="ECO:0000259" key="28">
    <source>
        <dbReference type="PROSITE" id="PS51332"/>
    </source>
</evidence>
<feature type="binding site" evidence="23">
    <location>
        <begin position="774"/>
        <end position="778"/>
    </location>
    <ligand>
        <name>methylcob(III)alamin</name>
        <dbReference type="ChEBI" id="CHEBI:28115"/>
    </ligand>
</feature>
<dbReference type="GO" id="GO:0032259">
    <property type="term" value="P:methylation"/>
    <property type="evidence" value="ECO:0007669"/>
    <property type="project" value="UniProtKB-KW"/>
</dbReference>
<evidence type="ECO:0000256" key="20">
    <source>
        <dbReference type="NCBIfam" id="TIGR02082"/>
    </source>
</evidence>
<dbReference type="InterPro" id="IPR036594">
    <property type="entry name" value="Meth_synthase_dom"/>
</dbReference>
<evidence type="ECO:0000256" key="6">
    <source>
        <dbReference type="ARBA" id="ARBA00012032"/>
    </source>
</evidence>
<sequence length="1257" mass="137877">MLDQLFGREGANRDGAEILKALQQAARERILILDGAMGTEIQGLGLDEDDFRGERFIGCACHQKGNNDLLILTQPAAIEDIHFRYAMAGADIIETNTFSSTRIAQADYEMEGAVYDLNKHGAEVVRRAIARAEREDGKRRFVAGAIGPTNRTASISPDVNNPGYRAVSFDDLRGAYGEQIDGLIDGGADIILIETIFDTLNAKAAIFACEERFLAKGIRLPVMISGTITDLSGRTLSGQTPSAFWNSVRHAKPFTIGLNCALGADAMRPHLQELSGIADTFVSAYPNAGLPNEFGQYDQSPEFMAKLVGSFADEGIVNVVGGCCGSTPAHIAAIAEAVKGKKPRQPVEHRPFMSLSGLEPFELTKDIPFVNVGERTNVTGSAKFRKLITAGDYNAALVVARDQVENGAQIIDINMDEGLIDSEKAMVEFLNLIAAEPDIARVPVMIDSSKFQIIESGLKCVQGKPIVNSISLKEGEESFVAHAKLIRNYGAAVVVMAFDEQGQADTYERKVEICSRAYKILTEEAGFAPEDIIFDPNVFAVATGIEEHNNYGVDFIEATRTIRQNMPLVHISGGVSNLSFSFRGNEPVREAMHAVFLYHAIQAGMDMGIVNAGQLAVYESIDPELREACEDVVLNRRADGTERLLEIAERYRGTGEAKARVQDMSWRELPVEKRLEHALVNGITEFIDADTEEARQAAERPLHVIEGPLMAGMNVVGDLFGAGKMFLPQVVKSARVMKQAVAVLLPYMEEEKRQNGGSGEREAAGKVLMATVKGDVHDIGKNIVGVVLACNNYEIIDLGVMVPASKILEVAKQENVDIIGLSGLITPSLDEMVHVASEMQRQGFNVPLLIGGATTSRVHTAVKIHPQYQAGQAVYVLDASRAVGVVSSLLSPDTRDSTIETLRAEYAKVADAHARAELEKQRLPIARARANAAKVDWTSYKPKKPSFTGIKVFEDYDLKELAHYIDWTPFFQTWELKGRYPAILEDEKQGEAARSLFNDAQAMLTKIIDETWFRPRAVVGFWPANSVGDDIRLFTDESRKEDLATFFTLRQQLSKRDGRPNVALSDFVAPADSGVEDYVGGFVVTAGIEEVAIAERFERANDDYSSIMVKALADRFAEAFAERMHERVRKEFWGYAADENLTPEELISETYGGIRPAPGYPAQPDHTEKVTLFNLLKATETTGVTLTESYAMWPGSSVSGLYIGHPESYYFGVAKVERDQVEDYAARKGMEVREIERWLGPVLNYVPKAAVNEDAAA</sequence>
<dbReference type="PIRSF" id="PIRSF000381">
    <property type="entry name" value="MetH"/>
    <property type="match status" value="1"/>
</dbReference>
<dbReference type="GO" id="GO:0050667">
    <property type="term" value="P:homocysteine metabolic process"/>
    <property type="evidence" value="ECO:0007669"/>
    <property type="project" value="TreeGrafter"/>
</dbReference>
<dbReference type="Pfam" id="PF02965">
    <property type="entry name" value="Met_synt_B12"/>
    <property type="match status" value="1"/>
</dbReference>
<evidence type="ECO:0000256" key="11">
    <source>
        <dbReference type="ARBA" id="ARBA00022679"/>
    </source>
</evidence>
<keyword evidence="9 21" id="KW-0028">Amino-acid biosynthesis</keyword>
<feature type="binding site" evidence="22 24">
    <location>
        <position position="260"/>
    </location>
    <ligand>
        <name>Zn(2+)</name>
        <dbReference type="ChEBI" id="CHEBI:29105"/>
    </ligand>
</feature>
<evidence type="ECO:0000256" key="7">
    <source>
        <dbReference type="ARBA" id="ARBA00013998"/>
    </source>
</evidence>
<keyword evidence="31" id="KW-1185">Reference proteome</keyword>
<keyword evidence="8 21" id="KW-0489">Methyltransferase</keyword>
<evidence type="ECO:0000256" key="17">
    <source>
        <dbReference type="ARBA" id="ARBA00023285"/>
    </source>
</evidence>
<comment type="catalytic activity">
    <reaction evidence="1 21">
        <text>(6S)-5-methyl-5,6,7,8-tetrahydrofolate + L-homocysteine = (6S)-5,6,7,8-tetrahydrofolate + L-methionine</text>
        <dbReference type="Rhea" id="RHEA:11172"/>
        <dbReference type="ChEBI" id="CHEBI:18608"/>
        <dbReference type="ChEBI" id="CHEBI:57453"/>
        <dbReference type="ChEBI" id="CHEBI:57844"/>
        <dbReference type="ChEBI" id="CHEBI:58199"/>
        <dbReference type="EC" id="2.1.1.13"/>
    </reaction>
</comment>
<evidence type="ECO:0000256" key="15">
    <source>
        <dbReference type="ARBA" id="ARBA00022833"/>
    </source>
</evidence>
<dbReference type="Proteomes" id="UP000310754">
    <property type="component" value="Unassembled WGS sequence"/>
</dbReference>
<evidence type="ECO:0000256" key="9">
    <source>
        <dbReference type="ARBA" id="ARBA00022605"/>
    </source>
</evidence>
<dbReference type="GO" id="GO:0008270">
    <property type="term" value="F:zinc ion binding"/>
    <property type="evidence" value="ECO:0007669"/>
    <property type="project" value="UniProtKB-UniRule"/>
</dbReference>
<evidence type="ECO:0000256" key="2">
    <source>
        <dbReference type="ARBA" id="ARBA00001947"/>
    </source>
</evidence>
<keyword evidence="14" id="KW-0677">Repeat</keyword>
<dbReference type="SUPFAM" id="SSF52242">
    <property type="entry name" value="Cobalamin (vitamin B12)-binding domain"/>
    <property type="match status" value="1"/>
</dbReference>
<feature type="binding site" evidence="23">
    <location>
        <position position="966"/>
    </location>
    <ligand>
        <name>S-adenosyl-L-methionine</name>
        <dbReference type="ChEBI" id="CHEBI:59789"/>
    </ligand>
</feature>
<reference evidence="30 31" key="1">
    <citation type="submission" date="2019-04" db="EMBL/GenBank/DDBJ databases">
        <title>Rhizobium terrae sp. nov., isolated from a paddy soil.</title>
        <authorList>
            <person name="Lin S.-Y."/>
            <person name="Hameed A."/>
            <person name="Huang H.-I."/>
            <person name="Young C.-C."/>
        </authorList>
    </citation>
    <scope>NUCLEOTIDE SEQUENCE [LARGE SCALE GENOMIC DNA]</scope>
    <source>
        <strain evidence="30 31">CC-HIH110</strain>
    </source>
</reference>
<dbReference type="InterPro" id="IPR004223">
    <property type="entry name" value="VitB12-dep_Met_synth_activ_dom"/>
</dbReference>
<comment type="function">
    <text evidence="18 21">Catalyzes the transfer of a methyl group from methyl-cobalamin to homocysteine, yielding enzyme-bound cob(I)alamin and methionine. Subsequently, remethylates the cofactor using methyltetrahydrofolate.</text>
</comment>
<feature type="binding site" description="axial binding residue" evidence="22">
    <location>
        <position position="777"/>
    </location>
    <ligand>
        <name>methylcob(III)alamin</name>
        <dbReference type="ChEBI" id="CHEBI:28115"/>
    </ligand>
    <ligandPart>
        <name>Co</name>
        <dbReference type="ChEBI" id="CHEBI:27638"/>
    </ligandPart>
</feature>
<feature type="binding site" evidence="23">
    <location>
        <position position="879"/>
    </location>
    <ligand>
        <name>methylcob(III)alamin</name>
        <dbReference type="ChEBI" id="CHEBI:28115"/>
    </ligand>
</feature>
<feature type="binding site" evidence="22 24">
    <location>
        <position position="324"/>
    </location>
    <ligand>
        <name>Zn(2+)</name>
        <dbReference type="ChEBI" id="CHEBI:29105"/>
    </ligand>
</feature>
<evidence type="ECO:0000256" key="21">
    <source>
        <dbReference type="PIRNR" id="PIRNR000381"/>
    </source>
</evidence>
<dbReference type="SMART" id="SM01018">
    <property type="entry name" value="B12-binding_2"/>
    <property type="match status" value="1"/>
</dbReference>
<comment type="domain">
    <text evidence="21">Modular enzyme with four functionally distinct domains. The isolated Hcy-binding domain catalyzes methyl transfer from free methylcobalamin to homocysteine. The Hcy-binding domain in association with the pterin-binding domain catalyzes the methylation of cob(I)alamin by methyltetrahydrofolate and the methylation of homocysteine. The B12-binding domain binds the cofactor. The AdoMet activation domain binds S-adenosyl-L-methionine. Under aerobic conditions cob(I)alamin can be converted to inactive cob(II)alamin. Reductive methylation by S-adenosyl-L-methionine and flavodoxin regenerates methylcobalamin.</text>
</comment>
<dbReference type="InterPro" id="IPR011822">
    <property type="entry name" value="MetH"/>
</dbReference>
<evidence type="ECO:0000313" key="30">
    <source>
        <dbReference type="EMBL" id="THF53860.1"/>
    </source>
</evidence>
<dbReference type="RefSeq" id="WP_190234818.1">
    <property type="nucleotide sequence ID" value="NZ_SSOA01000001.1"/>
</dbReference>
<evidence type="ECO:0000259" key="27">
    <source>
        <dbReference type="PROSITE" id="PS50974"/>
    </source>
</evidence>
<comment type="similarity">
    <text evidence="5">Belongs to the vitamin-B12 dependent methionine synthase family.</text>
</comment>
<keyword evidence="16 21" id="KW-0486">Methionine biosynthesis</keyword>
<dbReference type="EC" id="2.1.1.13" evidence="6 20"/>
<dbReference type="Pfam" id="PF00809">
    <property type="entry name" value="Pterin_bind"/>
    <property type="match status" value="1"/>
</dbReference>
<dbReference type="UniPathway" id="UPA00051">
    <property type="reaction ID" value="UER00081"/>
</dbReference>
<name>A0A4S4A5N9_9HYPH</name>
<evidence type="ECO:0000256" key="23">
    <source>
        <dbReference type="PIRSR" id="PIRSR000381-2"/>
    </source>
</evidence>
<dbReference type="NCBIfam" id="NF007024">
    <property type="entry name" value="PRK09490.1"/>
    <property type="match status" value="1"/>
</dbReference>
<dbReference type="AlphaFoldDB" id="A0A4S4A5N9"/>
<feature type="binding site" evidence="22 24">
    <location>
        <position position="323"/>
    </location>
    <ligand>
        <name>Zn(2+)</name>
        <dbReference type="ChEBI" id="CHEBI:29105"/>
    </ligand>
</feature>
<dbReference type="InterPro" id="IPR011005">
    <property type="entry name" value="Dihydropteroate_synth-like_sf"/>
</dbReference>
<feature type="domain" description="B12-binding N-terminal" evidence="29">
    <location>
        <begin position="662"/>
        <end position="756"/>
    </location>
</feature>
<dbReference type="InterPro" id="IPR036589">
    <property type="entry name" value="HCY_dom_sf"/>
</dbReference>
<evidence type="ECO:0000259" key="26">
    <source>
        <dbReference type="PROSITE" id="PS50972"/>
    </source>
</evidence>
<protein>
    <recommendedName>
        <fullName evidence="7 20">Methionine synthase</fullName>
        <ecNumber evidence="6 20">2.1.1.13</ecNumber>
    </recommendedName>
    <alternativeName>
        <fullName evidence="19 21">5-methyltetrahydrofolate--homocysteine methyltransferase</fullName>
    </alternativeName>
</protein>
<evidence type="ECO:0000256" key="19">
    <source>
        <dbReference type="ARBA" id="ARBA00031040"/>
    </source>
</evidence>
<dbReference type="GO" id="GO:0031419">
    <property type="term" value="F:cobalamin binding"/>
    <property type="evidence" value="ECO:0007669"/>
    <property type="project" value="UniProtKB-UniRule"/>
</dbReference>
<dbReference type="PROSITE" id="PS51337">
    <property type="entry name" value="B12_BINDING_NTER"/>
    <property type="match status" value="1"/>
</dbReference>
<dbReference type="Gene3D" id="3.20.20.20">
    <property type="entry name" value="Dihydropteroate synthase-like"/>
    <property type="match status" value="1"/>
</dbReference>
<dbReference type="FunFam" id="3.40.50.280:FF:000001">
    <property type="entry name" value="Methionine synthase"/>
    <property type="match status" value="1"/>
</dbReference>
<feature type="binding site" evidence="23">
    <location>
        <position position="706"/>
    </location>
    <ligand>
        <name>methylcob(III)alamin</name>
        <dbReference type="ChEBI" id="CHEBI:28115"/>
    </ligand>
</feature>
<keyword evidence="11 21" id="KW-0808">Transferase</keyword>
<dbReference type="Gene3D" id="1.10.1240.10">
    <property type="entry name" value="Methionine synthase domain"/>
    <property type="match status" value="1"/>
</dbReference>
<feature type="binding site" evidence="23">
    <location>
        <position position="822"/>
    </location>
    <ligand>
        <name>methylcob(III)alamin</name>
        <dbReference type="ChEBI" id="CHEBI:28115"/>
    </ligand>
</feature>
<dbReference type="Pfam" id="PF02607">
    <property type="entry name" value="B12-binding_2"/>
    <property type="match status" value="1"/>
</dbReference>
<evidence type="ECO:0000256" key="5">
    <source>
        <dbReference type="ARBA" id="ARBA00010398"/>
    </source>
</evidence>
<evidence type="ECO:0000313" key="31">
    <source>
        <dbReference type="Proteomes" id="UP000310754"/>
    </source>
</evidence>
<dbReference type="GO" id="GO:0046653">
    <property type="term" value="P:tetrahydrofolate metabolic process"/>
    <property type="evidence" value="ECO:0007669"/>
    <property type="project" value="TreeGrafter"/>
</dbReference>
<evidence type="ECO:0000256" key="8">
    <source>
        <dbReference type="ARBA" id="ARBA00022603"/>
    </source>
</evidence>
<keyword evidence="10 21" id="KW-0846">Cobalamin</keyword>
<feature type="binding site" evidence="23">
    <location>
        <begin position="1210"/>
        <end position="1211"/>
    </location>
    <ligand>
        <name>S-adenosyl-L-methionine</name>
        <dbReference type="ChEBI" id="CHEBI:59789"/>
    </ligand>
</feature>
<dbReference type="CDD" id="cd02069">
    <property type="entry name" value="methionine_synthase_B12_BD"/>
    <property type="match status" value="1"/>
</dbReference>
<comment type="pathway">
    <text evidence="4 21">Amino-acid biosynthesis; L-methionine biosynthesis via de novo pathway; L-methionine from L-homocysteine (MetH route): step 1/1.</text>
</comment>
<feature type="binding site" evidence="23">
    <location>
        <position position="826"/>
    </location>
    <ligand>
        <name>methylcob(III)alamin</name>
        <dbReference type="ChEBI" id="CHEBI:28115"/>
    </ligand>
</feature>
<evidence type="ECO:0000256" key="22">
    <source>
        <dbReference type="PIRSR" id="PIRSR000381-1"/>
    </source>
</evidence>
<comment type="caution">
    <text evidence="30">The sequence shown here is derived from an EMBL/GenBank/DDBJ whole genome shotgun (WGS) entry which is preliminary data.</text>
</comment>
<proteinExistence type="inferred from homology"/>
<comment type="cofactor">
    <cofactor evidence="3 21 22">
        <name>methylcob(III)alamin</name>
        <dbReference type="ChEBI" id="CHEBI:28115"/>
    </cofactor>
</comment>
<dbReference type="FunFam" id="3.20.20.20:FF:000002">
    <property type="entry name" value="Methionine synthase"/>
    <property type="match status" value="1"/>
</dbReference>
<evidence type="ECO:0000256" key="13">
    <source>
        <dbReference type="ARBA" id="ARBA00022723"/>
    </source>
</evidence>
<evidence type="ECO:0000256" key="12">
    <source>
        <dbReference type="ARBA" id="ARBA00022691"/>
    </source>
</evidence>
<dbReference type="InterPro" id="IPR006158">
    <property type="entry name" value="Cobalamin-bd"/>
</dbReference>
<dbReference type="Gene3D" id="3.40.50.280">
    <property type="entry name" value="Cobalamin-binding domain"/>
    <property type="match status" value="1"/>
</dbReference>